<proteinExistence type="predicted"/>
<organism evidence="2 3">
    <name type="scientific">Sphaerobolus stellatus (strain SS14)</name>
    <dbReference type="NCBI Taxonomy" id="990650"/>
    <lineage>
        <taxon>Eukaryota</taxon>
        <taxon>Fungi</taxon>
        <taxon>Dikarya</taxon>
        <taxon>Basidiomycota</taxon>
        <taxon>Agaricomycotina</taxon>
        <taxon>Agaricomycetes</taxon>
        <taxon>Phallomycetidae</taxon>
        <taxon>Geastrales</taxon>
        <taxon>Sphaerobolaceae</taxon>
        <taxon>Sphaerobolus</taxon>
    </lineage>
</organism>
<dbReference type="OrthoDB" id="3268696at2759"/>
<keyword evidence="3" id="KW-1185">Reference proteome</keyword>
<dbReference type="Proteomes" id="UP000054279">
    <property type="component" value="Unassembled WGS sequence"/>
</dbReference>
<dbReference type="HOGENOM" id="CLU_839837_0_0_1"/>
<accession>A0A0C9VJY5</accession>
<evidence type="ECO:0000313" key="2">
    <source>
        <dbReference type="EMBL" id="KIJ38000.1"/>
    </source>
</evidence>
<evidence type="ECO:0000256" key="1">
    <source>
        <dbReference type="SAM" id="MobiDB-lite"/>
    </source>
</evidence>
<dbReference type="EMBL" id="KN837164">
    <property type="protein sequence ID" value="KIJ38000.1"/>
    <property type="molecule type" value="Genomic_DNA"/>
</dbReference>
<name>A0A0C9VJY5_SPHS4</name>
<evidence type="ECO:0000313" key="3">
    <source>
        <dbReference type="Proteomes" id="UP000054279"/>
    </source>
</evidence>
<feature type="compositionally biased region" description="Polar residues" evidence="1">
    <location>
        <begin position="73"/>
        <end position="93"/>
    </location>
</feature>
<feature type="region of interest" description="Disordered" evidence="1">
    <location>
        <begin position="63"/>
        <end position="93"/>
    </location>
</feature>
<reference evidence="2 3" key="1">
    <citation type="submission" date="2014-06" db="EMBL/GenBank/DDBJ databases">
        <title>Evolutionary Origins and Diversification of the Mycorrhizal Mutualists.</title>
        <authorList>
            <consortium name="DOE Joint Genome Institute"/>
            <consortium name="Mycorrhizal Genomics Consortium"/>
            <person name="Kohler A."/>
            <person name="Kuo A."/>
            <person name="Nagy L.G."/>
            <person name="Floudas D."/>
            <person name="Copeland A."/>
            <person name="Barry K.W."/>
            <person name="Cichocki N."/>
            <person name="Veneault-Fourrey C."/>
            <person name="LaButti K."/>
            <person name="Lindquist E.A."/>
            <person name="Lipzen A."/>
            <person name="Lundell T."/>
            <person name="Morin E."/>
            <person name="Murat C."/>
            <person name="Riley R."/>
            <person name="Ohm R."/>
            <person name="Sun H."/>
            <person name="Tunlid A."/>
            <person name="Henrissat B."/>
            <person name="Grigoriev I.V."/>
            <person name="Hibbett D.S."/>
            <person name="Martin F."/>
        </authorList>
    </citation>
    <scope>NUCLEOTIDE SEQUENCE [LARGE SCALE GENOMIC DNA]</scope>
    <source>
        <strain evidence="2 3">SS14</strain>
    </source>
</reference>
<dbReference type="AlphaFoldDB" id="A0A0C9VJY5"/>
<protein>
    <submittedName>
        <fullName evidence="2">Uncharacterized protein</fullName>
    </submittedName>
</protein>
<gene>
    <name evidence="2" type="ORF">M422DRAFT_259386</name>
</gene>
<sequence>MHASAFLSICLPHRSTYLPRPPVATVMAAAISSRRGLCVFPSINRTSSRHWFIRYHLLDTTSPGNRMSHRSTRIPTQSTRPAPVPSETNPPTTDTSIMLQHGLVFTSIQGAVLPPMPSEQPDTIIHTLLPLELVDRHWLSEAHPYLAPALLQPTFTGVCFNGWRSALGRYPLDSNGSVWGLHPGVIETWAHLENALYFISKRLLSKTNVNLPVDFAFTRLPHTYGYCKKFLSSKRAKSAVLRSQQAFMPLMAMVSFAIAIYPDGEDGTAQPAWYTSSRHMGHRLHATNPRVGAFVDMRKLTSANVLKELHRAGAPLWFCWGPPDTRAPPPQ</sequence>